<name>A0ABV0BSF1_9SPHI</name>
<evidence type="ECO:0000313" key="2">
    <source>
        <dbReference type="EMBL" id="MEN5376868.1"/>
    </source>
</evidence>
<feature type="transmembrane region" description="Helical" evidence="1">
    <location>
        <begin position="169"/>
        <end position="189"/>
    </location>
</feature>
<dbReference type="EMBL" id="JBDJNQ010000002">
    <property type="protein sequence ID" value="MEN5376868.1"/>
    <property type="molecule type" value="Genomic_DNA"/>
</dbReference>
<dbReference type="Proteomes" id="UP001409291">
    <property type="component" value="Unassembled WGS sequence"/>
</dbReference>
<sequence length="351" mass="41141">MKKLDVTKQEKESLEEAIQFWEKENVIDASTAKAMVDSIDVKSFDWKRLARYAFWVALASLVFAVFSLMTDTAFLKFVDTLYEAPNILFCLFFGALAVLFYTLGFRYKTKFPNKNLSIETMMLIGVFSTAACIGFLGKVLDKNSMHYSLLFLLSVLIYGYLANRLKSKLIWVFMLVALGIWFATETAYHSDWGFKFWGMNYPLRFTIFGLMLTLIAIYVQPRFKKLVEFQPLSYLIGLLYLMISLWSLSIFGNYSDFYEWTLVRQYHIFYWGLLSTAVAAGLVIYGLKMKDNTTREIGFVFFVLNVYTRYVEYLWDNINRAIFFLILAVSFWFVGRWAEKLWQKREDSLDT</sequence>
<evidence type="ECO:0000313" key="3">
    <source>
        <dbReference type="Proteomes" id="UP001409291"/>
    </source>
</evidence>
<feature type="transmembrane region" description="Helical" evidence="1">
    <location>
        <begin position="201"/>
        <end position="219"/>
    </location>
</feature>
<feature type="transmembrane region" description="Helical" evidence="1">
    <location>
        <begin position="86"/>
        <end position="104"/>
    </location>
</feature>
<feature type="transmembrane region" description="Helical" evidence="1">
    <location>
        <begin position="116"/>
        <end position="139"/>
    </location>
</feature>
<accession>A0ABV0BSF1</accession>
<reference evidence="2 3" key="1">
    <citation type="submission" date="2024-04" db="EMBL/GenBank/DDBJ databases">
        <title>WGS of bacteria from Torrens River.</title>
        <authorList>
            <person name="Wyrsch E.R."/>
            <person name="Drigo B."/>
        </authorList>
    </citation>
    <scope>NUCLEOTIDE SEQUENCE [LARGE SCALE GENOMIC DNA]</scope>
    <source>
        <strain evidence="2 3">TWI391</strain>
    </source>
</reference>
<organism evidence="2 3">
    <name type="scientific">Sphingobacterium kitahiroshimense</name>
    <dbReference type="NCBI Taxonomy" id="470446"/>
    <lineage>
        <taxon>Bacteria</taxon>
        <taxon>Pseudomonadati</taxon>
        <taxon>Bacteroidota</taxon>
        <taxon>Sphingobacteriia</taxon>
        <taxon>Sphingobacteriales</taxon>
        <taxon>Sphingobacteriaceae</taxon>
        <taxon>Sphingobacterium</taxon>
    </lineage>
</organism>
<dbReference type="RefSeq" id="WP_132841024.1">
    <property type="nucleotide sequence ID" value="NZ_JBDJLH010000003.1"/>
</dbReference>
<protein>
    <submittedName>
        <fullName evidence="2">DUF2157 domain-containing protein</fullName>
    </submittedName>
</protein>
<comment type="caution">
    <text evidence="2">The sequence shown here is derived from an EMBL/GenBank/DDBJ whole genome shotgun (WGS) entry which is preliminary data.</text>
</comment>
<gene>
    <name evidence="2" type="ORF">ABE541_06310</name>
</gene>
<keyword evidence="3" id="KW-1185">Reference proteome</keyword>
<feature type="transmembrane region" description="Helical" evidence="1">
    <location>
        <begin position="268"/>
        <end position="285"/>
    </location>
</feature>
<feature type="transmembrane region" description="Helical" evidence="1">
    <location>
        <begin position="321"/>
        <end position="338"/>
    </location>
</feature>
<proteinExistence type="predicted"/>
<keyword evidence="1" id="KW-0472">Membrane</keyword>
<keyword evidence="1" id="KW-1133">Transmembrane helix</keyword>
<evidence type="ECO:0000256" key="1">
    <source>
        <dbReference type="SAM" id="Phobius"/>
    </source>
</evidence>
<feature type="transmembrane region" description="Helical" evidence="1">
    <location>
        <begin position="231"/>
        <end position="248"/>
    </location>
</feature>
<feature type="transmembrane region" description="Helical" evidence="1">
    <location>
        <begin position="145"/>
        <end position="162"/>
    </location>
</feature>
<keyword evidence="1" id="KW-0812">Transmembrane</keyword>
<feature type="transmembrane region" description="Helical" evidence="1">
    <location>
        <begin position="52"/>
        <end position="74"/>
    </location>
</feature>